<evidence type="ECO:0000256" key="6">
    <source>
        <dbReference type="ARBA" id="ARBA00022847"/>
    </source>
</evidence>
<feature type="compositionally biased region" description="Polar residues" evidence="11">
    <location>
        <begin position="400"/>
        <end position="410"/>
    </location>
</feature>
<dbReference type="PANTHER" id="PTHR13131:SF5">
    <property type="entry name" value="CYSTINOSIN"/>
    <property type="match status" value="1"/>
</dbReference>
<dbReference type="GO" id="GO:0005765">
    <property type="term" value="C:lysosomal membrane"/>
    <property type="evidence" value="ECO:0007669"/>
    <property type="project" value="UniProtKB-SubCell"/>
</dbReference>
<feature type="signal peptide" evidence="13">
    <location>
        <begin position="1"/>
        <end position="27"/>
    </location>
</feature>
<evidence type="ECO:0000256" key="8">
    <source>
        <dbReference type="ARBA" id="ARBA00023136"/>
    </source>
</evidence>
<dbReference type="GO" id="GO:0015293">
    <property type="term" value="F:symporter activity"/>
    <property type="evidence" value="ECO:0007669"/>
    <property type="project" value="UniProtKB-KW"/>
</dbReference>
<feature type="transmembrane region" description="Helical" evidence="12">
    <location>
        <begin position="135"/>
        <end position="157"/>
    </location>
</feature>
<dbReference type="FunFam" id="1.20.1280.290:FF:000016">
    <property type="entry name" value="Cystinosin homolog"/>
    <property type="match status" value="1"/>
</dbReference>
<evidence type="ECO:0000256" key="13">
    <source>
        <dbReference type="SAM" id="SignalP"/>
    </source>
</evidence>
<evidence type="ECO:0000256" key="2">
    <source>
        <dbReference type="ARBA" id="ARBA00006855"/>
    </source>
</evidence>
<evidence type="ECO:0008006" key="16">
    <source>
        <dbReference type="Google" id="ProtNLM"/>
    </source>
</evidence>
<feature type="transmembrane region" description="Helical" evidence="12">
    <location>
        <begin position="252"/>
        <end position="270"/>
    </location>
</feature>
<dbReference type="EnsemblMetazoa" id="XM_038213272.1">
    <property type="protein sequence ID" value="XP_038069200.1"/>
    <property type="gene ID" value="LOC119738390"/>
</dbReference>
<dbReference type="Pfam" id="PF04193">
    <property type="entry name" value="PQ-loop"/>
    <property type="match status" value="2"/>
</dbReference>
<evidence type="ECO:0000256" key="7">
    <source>
        <dbReference type="ARBA" id="ARBA00022989"/>
    </source>
</evidence>
<keyword evidence="9" id="KW-0458">Lysosome</keyword>
<keyword evidence="3" id="KW-0813">Transport</keyword>
<name>A0A914AYH2_PATMI</name>
<dbReference type="InterPro" id="IPR006603">
    <property type="entry name" value="PQ-loop_rpt"/>
</dbReference>
<feature type="chain" id="PRO_5037389682" description="Cystinosin" evidence="13">
    <location>
        <begin position="28"/>
        <end position="410"/>
    </location>
</feature>
<keyword evidence="4 12" id="KW-0812">Transmembrane</keyword>
<dbReference type="GeneID" id="119738390"/>
<dbReference type="NCBIfam" id="TIGR00951">
    <property type="entry name" value="2A43"/>
    <property type="match status" value="1"/>
</dbReference>
<feature type="compositionally biased region" description="Basic and acidic residues" evidence="11">
    <location>
        <begin position="385"/>
        <end position="398"/>
    </location>
</feature>
<comment type="catalytic activity">
    <reaction evidence="10">
        <text>L-cystine(out) + H(+)(out) = L-cystine(in) + H(+)(in)</text>
        <dbReference type="Rhea" id="RHEA:66172"/>
        <dbReference type="ChEBI" id="CHEBI:15378"/>
        <dbReference type="ChEBI" id="CHEBI:35491"/>
    </reaction>
    <physiologicalReaction direction="left-to-right" evidence="10">
        <dbReference type="Rhea" id="RHEA:66173"/>
    </physiologicalReaction>
</comment>
<keyword evidence="13" id="KW-0732">Signal</keyword>
<dbReference type="OMA" id="THSSEMN"/>
<keyword evidence="5" id="KW-0677">Repeat</keyword>
<comment type="subcellular location">
    <subcellularLocation>
        <location evidence="1">Lysosome membrane</location>
        <topology evidence="1">Multi-pass membrane protein</topology>
    </subcellularLocation>
</comment>
<comment type="similarity">
    <text evidence="2">Belongs to the cystinosin family.</text>
</comment>
<evidence type="ECO:0000256" key="11">
    <source>
        <dbReference type="SAM" id="MobiDB-lite"/>
    </source>
</evidence>
<dbReference type="GO" id="GO:0015184">
    <property type="term" value="F:L-cystine transmembrane transporter activity"/>
    <property type="evidence" value="ECO:0007669"/>
    <property type="project" value="TreeGrafter"/>
</dbReference>
<dbReference type="AlphaFoldDB" id="A0A914AYH2"/>
<feature type="transmembrane region" description="Helical" evidence="12">
    <location>
        <begin position="177"/>
        <end position="200"/>
    </location>
</feature>
<dbReference type="PANTHER" id="PTHR13131">
    <property type="entry name" value="CYSTINOSIN"/>
    <property type="match status" value="1"/>
</dbReference>
<evidence type="ECO:0000256" key="9">
    <source>
        <dbReference type="ARBA" id="ARBA00023228"/>
    </source>
</evidence>
<feature type="region of interest" description="Disordered" evidence="11">
    <location>
        <begin position="381"/>
        <end position="410"/>
    </location>
</feature>
<feature type="transmembrane region" description="Helical" evidence="12">
    <location>
        <begin position="220"/>
        <end position="240"/>
    </location>
</feature>
<feature type="transmembrane region" description="Helical" evidence="12">
    <location>
        <begin position="282"/>
        <end position="300"/>
    </location>
</feature>
<evidence type="ECO:0000256" key="10">
    <source>
        <dbReference type="ARBA" id="ARBA00048473"/>
    </source>
</evidence>
<keyword evidence="8 12" id="KW-0472">Membrane</keyword>
<dbReference type="OrthoDB" id="75720at2759"/>
<dbReference type="Gene3D" id="1.20.1280.290">
    <property type="match status" value="1"/>
</dbReference>
<feature type="transmembrane region" description="Helical" evidence="12">
    <location>
        <begin position="355"/>
        <end position="374"/>
    </location>
</feature>
<dbReference type="InterPro" id="IPR005282">
    <property type="entry name" value="LC_transporter"/>
</dbReference>
<feature type="transmembrane region" description="Helical" evidence="12">
    <location>
        <begin position="312"/>
        <end position="335"/>
    </location>
</feature>
<accession>A0A914AYH2</accession>
<keyword evidence="6" id="KW-0769">Symport</keyword>
<evidence type="ECO:0000256" key="12">
    <source>
        <dbReference type="SAM" id="Phobius"/>
    </source>
</evidence>
<keyword evidence="15" id="KW-1185">Reference proteome</keyword>
<organism evidence="14 15">
    <name type="scientific">Patiria miniata</name>
    <name type="common">Bat star</name>
    <name type="synonym">Asterina miniata</name>
    <dbReference type="NCBI Taxonomy" id="46514"/>
    <lineage>
        <taxon>Eukaryota</taxon>
        <taxon>Metazoa</taxon>
        <taxon>Echinodermata</taxon>
        <taxon>Eleutherozoa</taxon>
        <taxon>Asterozoa</taxon>
        <taxon>Asteroidea</taxon>
        <taxon>Valvatacea</taxon>
        <taxon>Valvatida</taxon>
        <taxon>Asterinidae</taxon>
        <taxon>Patiria</taxon>
    </lineage>
</organism>
<dbReference type="RefSeq" id="XP_038069200.1">
    <property type="nucleotide sequence ID" value="XM_038213272.1"/>
</dbReference>
<dbReference type="SMART" id="SM00679">
    <property type="entry name" value="CTNS"/>
    <property type="match status" value="2"/>
</dbReference>
<evidence type="ECO:0000256" key="5">
    <source>
        <dbReference type="ARBA" id="ARBA00022737"/>
    </source>
</evidence>
<evidence type="ECO:0000256" key="3">
    <source>
        <dbReference type="ARBA" id="ARBA00022448"/>
    </source>
</evidence>
<dbReference type="Proteomes" id="UP000887568">
    <property type="component" value="Unplaced"/>
</dbReference>
<evidence type="ECO:0000256" key="1">
    <source>
        <dbReference type="ARBA" id="ARBA00004155"/>
    </source>
</evidence>
<keyword evidence="7 12" id="KW-1133">Transmembrane helix</keyword>
<protein>
    <recommendedName>
        <fullName evidence="16">Cystinosin</fullName>
    </recommendedName>
</protein>
<proteinExistence type="inferred from homology"/>
<evidence type="ECO:0000256" key="4">
    <source>
        <dbReference type="ARBA" id="ARBA00022692"/>
    </source>
</evidence>
<evidence type="ECO:0000313" key="14">
    <source>
        <dbReference type="EnsemblMetazoa" id="XP_038069200.1"/>
    </source>
</evidence>
<reference evidence="14" key="1">
    <citation type="submission" date="2022-11" db="UniProtKB">
        <authorList>
            <consortium name="EnsemblMetazoa"/>
        </authorList>
    </citation>
    <scope>IDENTIFICATION</scope>
</reference>
<sequence length="410" mass="45962">MMLRQLGSIALAVLALLLVQNCDPVSADLASKSNLSISTQALTIENGKADAFYLQSRIRLAEPATVFFNSTDSTIAEADMTVEIPRNDTTTKVKVLVFTNMSSAVGKVTITMKSTDEQLGSLSMLFVKVQVVHSFSLNVVIIVVGWIYFAAWTISFYPQVVLNFQRKSVVGLNFDFLAYNIVGFTAYGLFNIGMFWITHVQDEYQAKNPYGVNPVLLNDVLFTLHAVAITAVTIFQCLIYDRGGQRVSRVCILLLVIAGLFSIITLIITAASHERIINWLTYLYYFSYIKLAVSIIKYVPQAWMNFRRKSTVGWSIGNVMLDFTGGSFSLLQMFLLSYNNDDWNSIFGDPTKFGLGFFSILFDVLFMVQHYILYRGRSPTVSDGDVDKDHDTEKEKLVDATSSKESINYD</sequence>
<evidence type="ECO:0000313" key="15">
    <source>
        <dbReference type="Proteomes" id="UP000887568"/>
    </source>
</evidence>